<evidence type="ECO:0000313" key="2">
    <source>
        <dbReference type="EMBL" id="KKM62179.1"/>
    </source>
</evidence>
<gene>
    <name evidence="2" type="ORF">LCGC14_1524310</name>
</gene>
<proteinExistence type="predicted"/>
<protein>
    <submittedName>
        <fullName evidence="2">Uncharacterized protein</fullName>
    </submittedName>
</protein>
<dbReference type="AlphaFoldDB" id="A0A0F9IXR1"/>
<feature type="compositionally biased region" description="Polar residues" evidence="1">
    <location>
        <begin position="1"/>
        <end position="10"/>
    </location>
</feature>
<organism evidence="2">
    <name type="scientific">marine sediment metagenome</name>
    <dbReference type="NCBI Taxonomy" id="412755"/>
    <lineage>
        <taxon>unclassified sequences</taxon>
        <taxon>metagenomes</taxon>
        <taxon>ecological metagenomes</taxon>
    </lineage>
</organism>
<feature type="region of interest" description="Disordered" evidence="1">
    <location>
        <begin position="1"/>
        <end position="23"/>
    </location>
</feature>
<accession>A0A0F9IXR1</accession>
<name>A0A0F9IXR1_9ZZZZ</name>
<feature type="non-terminal residue" evidence="2">
    <location>
        <position position="1"/>
    </location>
</feature>
<reference evidence="2" key="1">
    <citation type="journal article" date="2015" name="Nature">
        <title>Complex archaea that bridge the gap between prokaryotes and eukaryotes.</title>
        <authorList>
            <person name="Spang A."/>
            <person name="Saw J.H."/>
            <person name="Jorgensen S.L."/>
            <person name="Zaremba-Niedzwiedzka K."/>
            <person name="Martijn J."/>
            <person name="Lind A.E."/>
            <person name="van Eijk R."/>
            <person name="Schleper C."/>
            <person name="Guy L."/>
            <person name="Ettema T.J."/>
        </authorList>
    </citation>
    <scope>NUCLEOTIDE SEQUENCE</scope>
</reference>
<dbReference type="EMBL" id="LAZR01011351">
    <property type="protein sequence ID" value="KKM62179.1"/>
    <property type="molecule type" value="Genomic_DNA"/>
</dbReference>
<sequence>AFVTQAQQAVQEPVPETGLTQPLREPTIVAEALPGVPPPAFLGA</sequence>
<evidence type="ECO:0000256" key="1">
    <source>
        <dbReference type="SAM" id="MobiDB-lite"/>
    </source>
</evidence>
<comment type="caution">
    <text evidence="2">The sequence shown here is derived from an EMBL/GenBank/DDBJ whole genome shotgun (WGS) entry which is preliminary data.</text>
</comment>